<dbReference type="Gene3D" id="1.20.1560.10">
    <property type="entry name" value="ABC transporter type 1, transmembrane domain"/>
    <property type="match status" value="1"/>
</dbReference>
<accession>A0ABW2YFN7</accession>
<evidence type="ECO:0000256" key="2">
    <source>
        <dbReference type="ARBA" id="ARBA00022692"/>
    </source>
</evidence>
<dbReference type="Pfam" id="PF13748">
    <property type="entry name" value="ABC_membrane_3"/>
    <property type="match status" value="1"/>
</dbReference>
<feature type="transmembrane region" description="Helical" evidence="5">
    <location>
        <begin position="21"/>
        <end position="41"/>
    </location>
</feature>
<keyword evidence="8" id="KW-1185">Reference proteome</keyword>
<feature type="domain" description="ABC transmembrane type-1" evidence="6">
    <location>
        <begin position="17"/>
        <end position="249"/>
    </location>
</feature>
<evidence type="ECO:0000256" key="3">
    <source>
        <dbReference type="ARBA" id="ARBA00022989"/>
    </source>
</evidence>
<reference evidence="8" key="1">
    <citation type="journal article" date="2019" name="Int. J. Syst. Evol. Microbiol.">
        <title>The Global Catalogue of Microorganisms (GCM) 10K type strain sequencing project: providing services to taxonomists for standard genome sequencing and annotation.</title>
        <authorList>
            <consortium name="The Broad Institute Genomics Platform"/>
            <consortium name="The Broad Institute Genome Sequencing Center for Infectious Disease"/>
            <person name="Wu L."/>
            <person name="Ma J."/>
        </authorList>
    </citation>
    <scope>NUCLEOTIDE SEQUENCE [LARGE SCALE GENOMIC DNA]</scope>
    <source>
        <strain evidence="8">CCUG 55585</strain>
    </source>
</reference>
<name>A0ABW2YFN7_9GAMM</name>
<evidence type="ECO:0000313" key="7">
    <source>
        <dbReference type="EMBL" id="MFD0727044.1"/>
    </source>
</evidence>
<dbReference type="Proteomes" id="UP001597110">
    <property type="component" value="Unassembled WGS sequence"/>
</dbReference>
<dbReference type="RefSeq" id="WP_386825435.1">
    <property type="nucleotide sequence ID" value="NZ_JBHTIF010000004.1"/>
</dbReference>
<protein>
    <submittedName>
        <fullName evidence="7">ABC transporter six-transmembrane domain-containing protein</fullName>
    </submittedName>
</protein>
<dbReference type="SUPFAM" id="SSF90123">
    <property type="entry name" value="ABC transporter transmembrane region"/>
    <property type="match status" value="1"/>
</dbReference>
<keyword evidence="2 5" id="KW-0812">Transmembrane</keyword>
<feature type="transmembrane region" description="Helical" evidence="5">
    <location>
        <begin position="228"/>
        <end position="259"/>
    </location>
</feature>
<evidence type="ECO:0000256" key="1">
    <source>
        <dbReference type="ARBA" id="ARBA00004651"/>
    </source>
</evidence>
<gene>
    <name evidence="7" type="ORF">ACFQ0E_15725</name>
</gene>
<feature type="transmembrane region" description="Helical" evidence="5">
    <location>
        <begin position="153"/>
        <end position="171"/>
    </location>
</feature>
<evidence type="ECO:0000259" key="6">
    <source>
        <dbReference type="Pfam" id="PF13748"/>
    </source>
</evidence>
<evidence type="ECO:0000313" key="8">
    <source>
        <dbReference type="Proteomes" id="UP001597110"/>
    </source>
</evidence>
<dbReference type="InterPro" id="IPR011527">
    <property type="entry name" value="ABC1_TM_dom"/>
</dbReference>
<proteinExistence type="predicted"/>
<keyword evidence="3 5" id="KW-1133">Transmembrane helix</keyword>
<dbReference type="EMBL" id="JBHTIF010000004">
    <property type="protein sequence ID" value="MFD0727044.1"/>
    <property type="molecule type" value="Genomic_DNA"/>
</dbReference>
<keyword evidence="4 5" id="KW-0472">Membrane</keyword>
<feature type="transmembrane region" description="Helical" evidence="5">
    <location>
        <begin position="61"/>
        <end position="81"/>
    </location>
</feature>
<evidence type="ECO:0000256" key="4">
    <source>
        <dbReference type="ARBA" id="ARBA00023136"/>
    </source>
</evidence>
<sequence>MNILAKAPITDYSLWGIFKRFKWPILGTFTLVVIENMLFIAQPKLIGDTVDGLIAGDYYHLHIYIGIMLIYAFVTTFRMGYDDRTYAAIRSELSVETVIHQKRANSSLSETAERTALCDEILGFFESGLFVIVKSIVEVVGAMIMLAYIDIRICIAAGCALIITQLVWAATRKPVRSLFTQRNNQRERKVEEIESGDYARITNHFRKIAHIKVKLSDYEAFSFCAFELIGIAVFAYAAFVTISTPGVTAGILIACFGYIKSQNNAATRLPGIYHAIVGVNEIAGRLQKIVRMEAKENAS</sequence>
<organism evidence="7 8">
    <name type="scientific">Lysobacter brunescens</name>
    <dbReference type="NCBI Taxonomy" id="262323"/>
    <lineage>
        <taxon>Bacteria</taxon>
        <taxon>Pseudomonadati</taxon>
        <taxon>Pseudomonadota</taxon>
        <taxon>Gammaproteobacteria</taxon>
        <taxon>Lysobacterales</taxon>
        <taxon>Lysobacteraceae</taxon>
        <taxon>Lysobacter</taxon>
    </lineage>
</organism>
<dbReference type="InterPro" id="IPR036640">
    <property type="entry name" value="ABC1_TM_sf"/>
</dbReference>
<comment type="caution">
    <text evidence="7">The sequence shown here is derived from an EMBL/GenBank/DDBJ whole genome shotgun (WGS) entry which is preliminary data.</text>
</comment>
<comment type="subcellular location">
    <subcellularLocation>
        <location evidence="1">Cell membrane</location>
        <topology evidence="1">Multi-pass membrane protein</topology>
    </subcellularLocation>
</comment>
<evidence type="ECO:0000256" key="5">
    <source>
        <dbReference type="SAM" id="Phobius"/>
    </source>
</evidence>